<proteinExistence type="predicted"/>
<evidence type="ECO:0000313" key="2">
    <source>
        <dbReference type="EMBL" id="EMS50991.1"/>
    </source>
</evidence>
<gene>
    <name evidence="2" type="ORF">TRIUR3_27974</name>
</gene>
<reference evidence="2" key="1">
    <citation type="journal article" date="2013" name="Nature">
        <title>Draft genome of the wheat A-genome progenitor Triticum urartu.</title>
        <authorList>
            <person name="Ling H.Q."/>
            <person name="Zhao S."/>
            <person name="Liu D."/>
            <person name="Wang J."/>
            <person name="Sun H."/>
            <person name="Zhang C."/>
            <person name="Fan H."/>
            <person name="Li D."/>
            <person name="Dong L."/>
            <person name="Tao Y."/>
            <person name="Gao C."/>
            <person name="Wu H."/>
            <person name="Li Y."/>
            <person name="Cui Y."/>
            <person name="Guo X."/>
            <person name="Zheng S."/>
            <person name="Wang B."/>
            <person name="Yu K."/>
            <person name="Liang Q."/>
            <person name="Yang W."/>
            <person name="Lou X."/>
            <person name="Chen J."/>
            <person name="Feng M."/>
            <person name="Jian J."/>
            <person name="Zhang X."/>
            <person name="Luo G."/>
            <person name="Jiang Y."/>
            <person name="Liu J."/>
            <person name="Wang Z."/>
            <person name="Sha Y."/>
            <person name="Zhang B."/>
            <person name="Wu H."/>
            <person name="Tang D."/>
            <person name="Shen Q."/>
            <person name="Xue P."/>
            <person name="Zou S."/>
            <person name="Wang X."/>
            <person name="Liu X."/>
            <person name="Wang F."/>
            <person name="Yang Y."/>
            <person name="An X."/>
            <person name="Dong Z."/>
            <person name="Zhang K."/>
            <person name="Zhang X."/>
            <person name="Luo M.C."/>
            <person name="Dvorak J."/>
            <person name="Tong Y."/>
            <person name="Wang J."/>
            <person name="Yang H."/>
            <person name="Li Z."/>
            <person name="Wang D."/>
            <person name="Zhang A."/>
            <person name="Wang J."/>
        </authorList>
    </citation>
    <scope>NUCLEOTIDE SEQUENCE</scope>
</reference>
<sequence length="62" mass="6722">MEVDELKDAYTAVPSVDQNTQPANKSTPGAERIDGENTDEEEKIVSINLDVSAVSVVVCFPR</sequence>
<evidence type="ECO:0000256" key="1">
    <source>
        <dbReference type="SAM" id="MobiDB-lite"/>
    </source>
</evidence>
<dbReference type="EMBL" id="KD225518">
    <property type="protein sequence ID" value="EMS50991.1"/>
    <property type="molecule type" value="Genomic_DNA"/>
</dbReference>
<protein>
    <submittedName>
        <fullName evidence="2">Uncharacterized protein</fullName>
    </submittedName>
</protein>
<feature type="region of interest" description="Disordered" evidence="1">
    <location>
        <begin position="1"/>
        <end position="39"/>
    </location>
</feature>
<organism evidence="2">
    <name type="scientific">Triticum urartu</name>
    <name type="common">Red wild einkorn</name>
    <name type="synonym">Crithodium urartu</name>
    <dbReference type="NCBI Taxonomy" id="4572"/>
    <lineage>
        <taxon>Eukaryota</taxon>
        <taxon>Viridiplantae</taxon>
        <taxon>Streptophyta</taxon>
        <taxon>Embryophyta</taxon>
        <taxon>Tracheophyta</taxon>
        <taxon>Spermatophyta</taxon>
        <taxon>Magnoliopsida</taxon>
        <taxon>Liliopsida</taxon>
        <taxon>Poales</taxon>
        <taxon>Poaceae</taxon>
        <taxon>BOP clade</taxon>
        <taxon>Pooideae</taxon>
        <taxon>Triticodae</taxon>
        <taxon>Triticeae</taxon>
        <taxon>Triticinae</taxon>
        <taxon>Triticum</taxon>
    </lineage>
</organism>
<dbReference type="AlphaFoldDB" id="M7YV43"/>
<accession>M7YV43</accession>
<name>M7YV43_TRIUA</name>
<feature type="compositionally biased region" description="Polar residues" evidence="1">
    <location>
        <begin position="16"/>
        <end position="27"/>
    </location>
</feature>